<sequence length="190" mass="20886">MTAQSKTVLVIASLVGLAMLNAGCQTTSSTQNTPTQPKKPSPSQSVSTPDGITITPYEREEIKRESRQVVIPQSKASAQRFDDGRNLPVFKQLISQTQSAFQQGKWSEAEQLALRAQRLAPQSAESFMYLAMIANQTNQAGNADALARRGLSYAQSTPMKRQLWQIILKSAQLRNNPVTIQEAQARIKAL</sequence>
<organism evidence="3 4">
    <name type="scientific">Acinetobacter lanii</name>
    <dbReference type="NCBI Taxonomy" id="2715163"/>
    <lineage>
        <taxon>Bacteria</taxon>
        <taxon>Pseudomonadati</taxon>
        <taxon>Pseudomonadota</taxon>
        <taxon>Gammaproteobacteria</taxon>
        <taxon>Moraxellales</taxon>
        <taxon>Moraxellaceae</taxon>
        <taxon>Acinetobacter</taxon>
    </lineage>
</organism>
<accession>A0A6G8S903</accession>
<dbReference type="AlphaFoldDB" id="A0A6G8S903"/>
<evidence type="ECO:0000313" key="4">
    <source>
        <dbReference type="Proteomes" id="UP000501939"/>
    </source>
</evidence>
<reference evidence="3 4" key="1">
    <citation type="submission" date="2020-03" db="EMBL/GenBank/DDBJ databases">
        <authorList>
            <person name="Zhu W."/>
        </authorList>
    </citation>
    <scope>NUCLEOTIDE SEQUENCE [LARGE SCALE GENOMIC DNA]</scope>
    <source>
        <strain evidence="3 4">185</strain>
    </source>
</reference>
<dbReference type="InterPro" id="IPR011990">
    <property type="entry name" value="TPR-like_helical_dom_sf"/>
</dbReference>
<protein>
    <submittedName>
        <fullName evidence="3">Tetratricopeptide repeat protein</fullName>
    </submittedName>
</protein>
<dbReference type="RefSeq" id="WP_166327704.1">
    <property type="nucleotide sequence ID" value="NZ_CP049916.1"/>
</dbReference>
<feature type="chain" id="PRO_5026060795" evidence="2">
    <location>
        <begin position="25"/>
        <end position="190"/>
    </location>
</feature>
<evidence type="ECO:0000313" key="3">
    <source>
        <dbReference type="EMBL" id="QIO10413.1"/>
    </source>
</evidence>
<evidence type="ECO:0000256" key="2">
    <source>
        <dbReference type="SAM" id="SignalP"/>
    </source>
</evidence>
<feature type="compositionally biased region" description="Low complexity" evidence="1">
    <location>
        <begin position="26"/>
        <end position="49"/>
    </location>
</feature>
<dbReference type="EMBL" id="CP049916">
    <property type="protein sequence ID" value="QIO10413.1"/>
    <property type="molecule type" value="Genomic_DNA"/>
</dbReference>
<dbReference type="SUPFAM" id="SSF48452">
    <property type="entry name" value="TPR-like"/>
    <property type="match status" value="1"/>
</dbReference>
<keyword evidence="4" id="KW-1185">Reference proteome</keyword>
<dbReference type="KEGG" id="alj:G8D99_10490"/>
<proteinExistence type="predicted"/>
<dbReference type="Gene3D" id="1.25.40.10">
    <property type="entry name" value="Tetratricopeptide repeat domain"/>
    <property type="match status" value="1"/>
</dbReference>
<evidence type="ECO:0000256" key="1">
    <source>
        <dbReference type="SAM" id="MobiDB-lite"/>
    </source>
</evidence>
<keyword evidence="2" id="KW-0732">Signal</keyword>
<dbReference type="Proteomes" id="UP000501939">
    <property type="component" value="Chromosome"/>
</dbReference>
<feature type="region of interest" description="Disordered" evidence="1">
    <location>
        <begin position="26"/>
        <end position="52"/>
    </location>
</feature>
<feature type="signal peptide" evidence="2">
    <location>
        <begin position="1"/>
        <end position="24"/>
    </location>
</feature>
<gene>
    <name evidence="3" type="ORF">G8D99_10490</name>
</gene>
<name>A0A6G8S903_9GAMM</name>